<evidence type="ECO:0000313" key="2">
    <source>
        <dbReference type="EMBL" id="CEK86795.1"/>
    </source>
</evidence>
<name>A0A0B7B3T2_9EUPU</name>
<sequence>MVIIALDNKGNHGAANIGVHSCQDVTGTLYTGFCYVTMSENMKEVKLNFVPPLTED</sequence>
<proteinExistence type="predicted"/>
<dbReference type="EMBL" id="HACG01039925">
    <property type="protein sequence ID" value="CEK86790.1"/>
    <property type="molecule type" value="Transcribed_RNA"/>
</dbReference>
<protein>
    <submittedName>
        <fullName evidence="2">Uncharacterized protein</fullName>
    </submittedName>
</protein>
<gene>
    <name evidence="2" type="primary">ORF155752</name>
    <name evidence="1" type="synonym">ORF155731</name>
</gene>
<dbReference type="EMBL" id="HACG01039930">
    <property type="protein sequence ID" value="CEK86795.1"/>
    <property type="molecule type" value="Transcribed_RNA"/>
</dbReference>
<evidence type="ECO:0000313" key="1">
    <source>
        <dbReference type="EMBL" id="CEK86790.1"/>
    </source>
</evidence>
<accession>A0A0B7B3T2</accession>
<organism evidence="2">
    <name type="scientific">Arion vulgaris</name>
    <dbReference type="NCBI Taxonomy" id="1028688"/>
    <lineage>
        <taxon>Eukaryota</taxon>
        <taxon>Metazoa</taxon>
        <taxon>Spiralia</taxon>
        <taxon>Lophotrochozoa</taxon>
        <taxon>Mollusca</taxon>
        <taxon>Gastropoda</taxon>
        <taxon>Heterobranchia</taxon>
        <taxon>Euthyneura</taxon>
        <taxon>Panpulmonata</taxon>
        <taxon>Eupulmonata</taxon>
        <taxon>Stylommatophora</taxon>
        <taxon>Helicina</taxon>
        <taxon>Arionoidea</taxon>
        <taxon>Arionidae</taxon>
        <taxon>Arion</taxon>
    </lineage>
</organism>
<reference evidence="2" key="1">
    <citation type="submission" date="2014-12" db="EMBL/GenBank/DDBJ databases">
        <title>Insight into the proteome of Arion vulgaris.</title>
        <authorList>
            <person name="Aradska J."/>
            <person name="Bulat T."/>
            <person name="Smidak R."/>
            <person name="Sarate P."/>
            <person name="Gangsoo J."/>
            <person name="Sialana F."/>
            <person name="Bilban M."/>
            <person name="Lubec G."/>
        </authorList>
    </citation>
    <scope>NUCLEOTIDE SEQUENCE</scope>
    <source>
        <tissue evidence="2">Skin</tissue>
    </source>
</reference>
<dbReference type="AlphaFoldDB" id="A0A0B7B3T2"/>